<name>A0A6C0EWZ8_9ZZZZ</name>
<feature type="domain" description="WW" evidence="1">
    <location>
        <begin position="201"/>
        <end position="234"/>
    </location>
</feature>
<dbReference type="InterPro" id="IPR001202">
    <property type="entry name" value="WW_dom"/>
</dbReference>
<dbReference type="SUPFAM" id="SSF117839">
    <property type="entry name" value="WWE domain"/>
    <property type="match status" value="1"/>
</dbReference>
<feature type="domain" description="WWE" evidence="2">
    <location>
        <begin position="1"/>
        <end position="75"/>
    </location>
</feature>
<dbReference type="PROSITE" id="PS50918">
    <property type="entry name" value="WWE"/>
    <property type="match status" value="1"/>
</dbReference>
<dbReference type="Pfam" id="PF00397">
    <property type="entry name" value="WW"/>
    <property type="match status" value="1"/>
</dbReference>
<dbReference type="SUPFAM" id="SSF51045">
    <property type="entry name" value="WW domain"/>
    <property type="match status" value="2"/>
</dbReference>
<feature type="domain" description="WW" evidence="1">
    <location>
        <begin position="246"/>
        <end position="279"/>
    </location>
</feature>
<organism evidence="3">
    <name type="scientific">viral metagenome</name>
    <dbReference type="NCBI Taxonomy" id="1070528"/>
    <lineage>
        <taxon>unclassified sequences</taxon>
        <taxon>metagenomes</taxon>
        <taxon>organismal metagenomes</taxon>
    </lineage>
</organism>
<reference evidence="3" key="1">
    <citation type="journal article" date="2020" name="Nature">
        <title>Giant virus diversity and host interactions through global metagenomics.</title>
        <authorList>
            <person name="Schulz F."/>
            <person name="Roux S."/>
            <person name="Paez-Espino D."/>
            <person name="Jungbluth S."/>
            <person name="Walsh D.A."/>
            <person name="Denef V.J."/>
            <person name="McMahon K.D."/>
            <person name="Konstantinidis K.T."/>
            <person name="Eloe-Fadrosh E.A."/>
            <person name="Kyrpides N.C."/>
            <person name="Woyke T."/>
        </authorList>
    </citation>
    <scope>NUCLEOTIDE SEQUENCE</scope>
    <source>
        <strain evidence="3">GVMAG-M-3300009161-34</strain>
    </source>
</reference>
<proteinExistence type="predicted"/>
<dbReference type="InterPro" id="IPR036020">
    <property type="entry name" value="WW_dom_sf"/>
</dbReference>
<protein>
    <recommendedName>
        <fullName evidence="4">WW domain-containing protein</fullName>
    </recommendedName>
</protein>
<dbReference type="PROSITE" id="PS01159">
    <property type="entry name" value="WW_DOMAIN_1"/>
    <property type="match status" value="1"/>
</dbReference>
<evidence type="ECO:0000259" key="1">
    <source>
        <dbReference type="PROSITE" id="PS50020"/>
    </source>
</evidence>
<sequence>MSTTGIQWMWENDGGNGYNDFDEDLNSLLELIYSNCSGGKSKNFVIPYKDFKWKFDFSKMTQLNEVSDLERKIIRVENDMVWIFYQHNNKLDFTIINPQDYPIFEPPDPDGWNAHFTKQAGLTTNREYKYDKNGIMFTCDMKGLKGKTNNVSCSNGYTIEKVTLNTLQSLAATRKAAAAVAPQHQHQPQPQAAAVAPQQQLPLPIGWIEQRSPEGIPFYVHTPTAHTTWERPLPLPPGPPPPISESPLPLGWIRKWNDAGNVYYFNTSSNQSQLQIPKVGGKIGKKKKRIIKRQKTYKNKRYTRRKTIKR</sequence>
<dbReference type="Gene3D" id="3.30.720.50">
    <property type="match status" value="1"/>
</dbReference>
<accession>A0A6C0EWZ8</accession>
<evidence type="ECO:0000313" key="3">
    <source>
        <dbReference type="EMBL" id="QHT33241.1"/>
    </source>
</evidence>
<dbReference type="InterPro" id="IPR037197">
    <property type="entry name" value="WWE_dom_sf"/>
</dbReference>
<dbReference type="Gene3D" id="2.20.70.10">
    <property type="match status" value="2"/>
</dbReference>
<dbReference type="SMART" id="SM00456">
    <property type="entry name" value="WW"/>
    <property type="match status" value="2"/>
</dbReference>
<evidence type="ECO:0008006" key="4">
    <source>
        <dbReference type="Google" id="ProtNLM"/>
    </source>
</evidence>
<evidence type="ECO:0000259" key="2">
    <source>
        <dbReference type="PROSITE" id="PS50918"/>
    </source>
</evidence>
<dbReference type="AlphaFoldDB" id="A0A6C0EWZ8"/>
<dbReference type="Pfam" id="PF02825">
    <property type="entry name" value="WWE"/>
    <property type="match status" value="1"/>
</dbReference>
<dbReference type="CDD" id="cd00201">
    <property type="entry name" value="WW"/>
    <property type="match status" value="1"/>
</dbReference>
<dbReference type="PROSITE" id="PS50020">
    <property type="entry name" value="WW_DOMAIN_2"/>
    <property type="match status" value="2"/>
</dbReference>
<dbReference type="InterPro" id="IPR004170">
    <property type="entry name" value="WWE_dom"/>
</dbReference>
<dbReference type="EMBL" id="MN738961">
    <property type="protein sequence ID" value="QHT33241.1"/>
    <property type="molecule type" value="Genomic_DNA"/>
</dbReference>